<keyword evidence="2" id="KW-0862">Zinc</keyword>
<dbReference type="EMBL" id="UOER01000144">
    <property type="protein sequence ID" value="VAW22556.1"/>
    <property type="molecule type" value="Genomic_DNA"/>
</dbReference>
<organism evidence="3">
    <name type="scientific">hydrothermal vent metagenome</name>
    <dbReference type="NCBI Taxonomy" id="652676"/>
    <lineage>
        <taxon>unclassified sequences</taxon>
        <taxon>metagenomes</taxon>
        <taxon>ecological metagenomes</taxon>
    </lineage>
</organism>
<dbReference type="PANTHER" id="PTHR43808">
    <property type="entry name" value="ACETYLORNITHINE DEACETYLASE"/>
    <property type="match status" value="1"/>
</dbReference>
<feature type="non-terminal residue" evidence="3">
    <location>
        <position position="182"/>
    </location>
</feature>
<gene>
    <name evidence="3" type="ORF">MNBD_BACTEROID04-1751</name>
</gene>
<name>A0A3B0USB4_9ZZZZ</name>
<keyword evidence="1 3" id="KW-0378">Hydrolase</keyword>
<dbReference type="EC" id="3.5.1.16" evidence="3"/>
<dbReference type="PROSITE" id="PS00758">
    <property type="entry name" value="ARGE_DAPE_CPG2_1"/>
    <property type="match status" value="1"/>
</dbReference>
<evidence type="ECO:0000256" key="2">
    <source>
        <dbReference type="ARBA" id="ARBA00022833"/>
    </source>
</evidence>
<dbReference type="PANTHER" id="PTHR43808:SF31">
    <property type="entry name" value="N-ACETYL-L-CITRULLINE DEACETYLASE"/>
    <property type="match status" value="1"/>
</dbReference>
<dbReference type="InterPro" id="IPR001261">
    <property type="entry name" value="ArgE/DapE_CS"/>
</dbReference>
<protein>
    <submittedName>
        <fullName evidence="3">Acetylornithine deacetylase</fullName>
        <ecNumber evidence="3">3.5.1.16</ecNumber>
    </submittedName>
</protein>
<reference evidence="3" key="1">
    <citation type="submission" date="2018-06" db="EMBL/GenBank/DDBJ databases">
        <authorList>
            <person name="Zhirakovskaya E."/>
        </authorList>
    </citation>
    <scope>NUCLEOTIDE SEQUENCE</scope>
</reference>
<proteinExistence type="predicted"/>
<dbReference type="Gene3D" id="3.40.630.10">
    <property type="entry name" value="Zn peptidases"/>
    <property type="match status" value="1"/>
</dbReference>
<dbReference type="InterPro" id="IPR050072">
    <property type="entry name" value="Peptidase_M20A"/>
</dbReference>
<accession>A0A3B0USB4</accession>
<dbReference type="GO" id="GO:0006526">
    <property type="term" value="P:L-arginine biosynthetic process"/>
    <property type="evidence" value="ECO:0007669"/>
    <property type="project" value="TreeGrafter"/>
</dbReference>
<sequence>MIHQLTKEAIELLQQLISKQSFSGEENETALLIMQYFSHHRIPFESKNHNVWAKNKHFNPSKKTILLNSHHDTVKPNKGYTRNPLSPDIEEGKLYGLGSNDAGGCLVSLLATFTYFYERNDLNYNLVLVASAEEENSGLNGLNSMLSVIPEIDFAIIGEPTLMNLAISEKGLLVLDGEAEGT</sequence>
<dbReference type="InterPro" id="IPR002933">
    <property type="entry name" value="Peptidase_M20"/>
</dbReference>
<dbReference type="Pfam" id="PF01546">
    <property type="entry name" value="Peptidase_M20"/>
    <property type="match status" value="1"/>
</dbReference>
<dbReference type="AlphaFoldDB" id="A0A3B0USB4"/>
<dbReference type="SUPFAM" id="SSF53187">
    <property type="entry name" value="Zn-dependent exopeptidases"/>
    <property type="match status" value="1"/>
</dbReference>
<dbReference type="GO" id="GO:0008777">
    <property type="term" value="F:acetylornithine deacetylase activity"/>
    <property type="evidence" value="ECO:0007669"/>
    <property type="project" value="UniProtKB-EC"/>
</dbReference>
<evidence type="ECO:0000313" key="3">
    <source>
        <dbReference type="EMBL" id="VAW22556.1"/>
    </source>
</evidence>
<evidence type="ECO:0000256" key="1">
    <source>
        <dbReference type="ARBA" id="ARBA00022801"/>
    </source>
</evidence>